<dbReference type="InterPro" id="IPR001492">
    <property type="entry name" value="Flagellin"/>
</dbReference>
<dbReference type="Pfam" id="PF00700">
    <property type="entry name" value="Flagellin_C"/>
    <property type="match status" value="1"/>
</dbReference>
<evidence type="ECO:0000256" key="2">
    <source>
        <dbReference type="ARBA" id="ARBA00022525"/>
    </source>
</evidence>
<dbReference type="PRINTS" id="PR00207">
    <property type="entry name" value="FLAGELLIN"/>
</dbReference>
<evidence type="ECO:0000259" key="6">
    <source>
        <dbReference type="Pfam" id="PF00700"/>
    </source>
</evidence>
<sequence>MAVINTNIASLNAQNNLNKSSSNLQTSLQRLSSGLRINSAKDDAAGLAISNRMTSQINGLNVAVRNANDGISLAQTAEGAMQESTNILQRMRELSLQSANGSNGADDRAALQAEVTQLQAELTRISDTTSFNGQKLFDGTFGTRSFQIGSEANETVDLTIEDIGADQLGVVSGKTLDKAGYNADNLGVAAETLTFDVTDANGTYSIDVDLELGAGNTDLINAINDNVGSYGILATDDGAGGFTLSANNEVTAVTITSDIAADAGTFATAGSAQAVGAADSSVTGSAINSVNISTANGAQDAISSIDAAIKEIDAKRADLGAFQNRMDSTISNLTNVAENVSAARSRIMDADFAAETANLTKNQILQQAGTAMLAQANTLPQGVLSLLQ</sequence>
<dbReference type="PANTHER" id="PTHR42792:SF2">
    <property type="entry name" value="FLAGELLIN"/>
    <property type="match status" value="1"/>
</dbReference>
<keyword evidence="7" id="KW-0966">Cell projection</keyword>
<dbReference type="InterPro" id="IPR001029">
    <property type="entry name" value="Flagellin_N"/>
</dbReference>
<dbReference type="InterPro" id="IPR042187">
    <property type="entry name" value="Flagellin_C_sub2"/>
</dbReference>
<feature type="domain" description="Flagellin C-terminal" evidence="6">
    <location>
        <begin position="303"/>
        <end position="387"/>
    </location>
</feature>
<evidence type="ECO:0000313" key="8">
    <source>
        <dbReference type="Proteomes" id="UP001059950"/>
    </source>
</evidence>
<organism evidence="7 8">
    <name type="scientific">Amphritea atlantica</name>
    <dbReference type="NCBI Taxonomy" id="355243"/>
    <lineage>
        <taxon>Bacteria</taxon>
        <taxon>Pseudomonadati</taxon>
        <taxon>Pseudomonadota</taxon>
        <taxon>Gammaproteobacteria</taxon>
        <taxon>Oceanospirillales</taxon>
        <taxon>Oceanospirillaceae</taxon>
        <taxon>Amphritea</taxon>
    </lineage>
</organism>
<evidence type="ECO:0000259" key="5">
    <source>
        <dbReference type="Pfam" id="PF00669"/>
    </source>
</evidence>
<dbReference type="Gene3D" id="1.20.1330.10">
    <property type="entry name" value="f41 fragment of flagellin, N-terminal domain"/>
    <property type="match status" value="1"/>
</dbReference>
<accession>A0ABY5GS42</accession>
<gene>
    <name evidence="7" type="ORF">KDX31_15695</name>
</gene>
<comment type="subcellular location">
    <subcellularLocation>
        <location evidence="4">Secreted</location>
    </subcellularLocation>
    <subcellularLocation>
        <location evidence="4">Bacterial flagellum</location>
    </subcellularLocation>
</comment>
<protein>
    <recommendedName>
        <fullName evidence="4">Flagellin</fullName>
    </recommendedName>
</protein>
<dbReference type="Proteomes" id="UP001059950">
    <property type="component" value="Chromosome"/>
</dbReference>
<dbReference type="Pfam" id="PF00669">
    <property type="entry name" value="Flagellin_N"/>
    <property type="match status" value="1"/>
</dbReference>
<name>A0ABY5GS42_9GAMM</name>
<dbReference type="PANTHER" id="PTHR42792">
    <property type="entry name" value="FLAGELLIN"/>
    <property type="match status" value="1"/>
</dbReference>
<comment type="similarity">
    <text evidence="1 4">Belongs to the bacterial flagellin family.</text>
</comment>
<evidence type="ECO:0000256" key="3">
    <source>
        <dbReference type="ARBA" id="ARBA00023143"/>
    </source>
</evidence>
<proteinExistence type="inferred from homology"/>
<evidence type="ECO:0000313" key="7">
    <source>
        <dbReference type="EMBL" id="UTW02775.1"/>
    </source>
</evidence>
<keyword evidence="2 4" id="KW-0964">Secreted</keyword>
<dbReference type="InterPro" id="IPR046358">
    <property type="entry name" value="Flagellin_C"/>
</dbReference>
<keyword evidence="7" id="KW-0282">Flagellum</keyword>
<dbReference type="Gene3D" id="6.10.10.10">
    <property type="entry name" value="Flagellar export chaperone, C-terminal domain"/>
    <property type="match status" value="1"/>
</dbReference>
<evidence type="ECO:0000256" key="1">
    <source>
        <dbReference type="ARBA" id="ARBA00005709"/>
    </source>
</evidence>
<dbReference type="Gene3D" id="6.10.280.190">
    <property type="match status" value="1"/>
</dbReference>
<dbReference type="Gene3D" id="2.60.40.4390">
    <property type="match status" value="1"/>
</dbReference>
<comment type="function">
    <text evidence="4">Flagellin is the subunit protein which polymerizes to form the filaments of bacterial flagella.</text>
</comment>
<keyword evidence="8" id="KW-1185">Reference proteome</keyword>
<keyword evidence="3 4" id="KW-0975">Bacterial flagellum</keyword>
<dbReference type="SUPFAM" id="SSF64518">
    <property type="entry name" value="Phase 1 flagellin"/>
    <property type="match status" value="1"/>
</dbReference>
<evidence type="ECO:0000256" key="4">
    <source>
        <dbReference type="RuleBase" id="RU362073"/>
    </source>
</evidence>
<keyword evidence="7" id="KW-0969">Cilium</keyword>
<feature type="domain" description="Flagellin N-terminal" evidence="5">
    <location>
        <begin position="4"/>
        <end position="140"/>
    </location>
</feature>
<dbReference type="EMBL" id="CP073344">
    <property type="protein sequence ID" value="UTW02775.1"/>
    <property type="molecule type" value="Genomic_DNA"/>
</dbReference>
<reference evidence="7" key="1">
    <citation type="submission" date="2021-04" db="EMBL/GenBank/DDBJ databases">
        <title>Oceanospirillales bacteria with DddD are important DMSP degraders in coastal seawater.</title>
        <authorList>
            <person name="Liu J."/>
        </authorList>
    </citation>
    <scope>NUCLEOTIDE SEQUENCE</scope>
    <source>
        <strain evidence="7">GY6</strain>
    </source>
</reference>